<protein>
    <submittedName>
        <fullName evidence="1">Uncharacterized protein</fullName>
    </submittedName>
</protein>
<dbReference type="Proteomes" id="UP000015750">
    <property type="component" value="Unassembled WGS sequence"/>
</dbReference>
<reference evidence="1 2" key="1">
    <citation type="submission" date="2013-06" db="EMBL/GenBank/DDBJ databases">
        <authorList>
            <person name="Weinstock G."/>
            <person name="Sodergren E."/>
            <person name="Lobos E.A."/>
            <person name="Fulton L."/>
            <person name="Fulton R."/>
            <person name="Courtney L."/>
            <person name="Fronick C."/>
            <person name="O'Laughlin M."/>
            <person name="Godfrey J."/>
            <person name="Wilson R.M."/>
            <person name="Miner T."/>
            <person name="Farmer C."/>
            <person name="Delehaunty K."/>
            <person name="Cordes M."/>
            <person name="Minx P."/>
            <person name="Tomlinson C."/>
            <person name="Chen J."/>
            <person name="Wollam A."/>
            <person name="Pepin K.H."/>
            <person name="Bhonagiri V."/>
            <person name="Zhang X."/>
            <person name="Warren W."/>
            <person name="Mitreva M."/>
            <person name="Mardis E.R."/>
            <person name="Wilson R.K."/>
        </authorList>
    </citation>
    <scope>NUCLEOTIDE SEQUENCE [LARGE SCALE GENOMIC DNA]</scope>
    <source>
        <strain evidence="1 2">RP2S-4</strain>
    </source>
</reference>
<proteinExistence type="predicted"/>
<gene>
    <name evidence="1" type="ORF">D358_02496</name>
</gene>
<evidence type="ECO:0000313" key="1">
    <source>
        <dbReference type="EMBL" id="EPI05358.1"/>
    </source>
</evidence>
<comment type="caution">
    <text evidence="1">The sequence shown here is derived from an EMBL/GenBank/DDBJ whole genome shotgun (WGS) entry which is preliminary data.</text>
</comment>
<dbReference type="AlphaFoldDB" id="A0ABC9TI03"/>
<organism evidence="1 2">
    <name type="scientific">Enterococcus faecalis RP2S-4</name>
    <dbReference type="NCBI Taxonomy" id="1244145"/>
    <lineage>
        <taxon>Bacteria</taxon>
        <taxon>Bacillati</taxon>
        <taxon>Bacillota</taxon>
        <taxon>Bacilli</taxon>
        <taxon>Lactobacillales</taxon>
        <taxon>Enterococcaceae</taxon>
        <taxon>Enterococcus</taxon>
    </lineage>
</organism>
<evidence type="ECO:0000313" key="2">
    <source>
        <dbReference type="Proteomes" id="UP000015750"/>
    </source>
</evidence>
<sequence>MAFVSDEQYRVTEGQVVSFVRKCSYDSRHSQILLSTTTDAKRESSYHLRLLDAEGVGTLVCLILKINENQFKMNRNKKAVI</sequence>
<dbReference type="EMBL" id="ATIR01000096">
    <property type="protein sequence ID" value="EPI05358.1"/>
    <property type="molecule type" value="Genomic_DNA"/>
</dbReference>
<accession>A0ABC9TI03</accession>
<name>A0ABC9TI03_ENTFL</name>